<protein>
    <submittedName>
        <fullName evidence="2">Uncharacterized protein</fullName>
    </submittedName>
</protein>
<feature type="compositionally biased region" description="Basic and acidic residues" evidence="1">
    <location>
        <begin position="1"/>
        <end position="15"/>
    </location>
</feature>
<comment type="caution">
    <text evidence="2">The sequence shown here is derived from an EMBL/GenBank/DDBJ whole genome shotgun (WGS) entry which is preliminary data.</text>
</comment>
<evidence type="ECO:0000313" key="3">
    <source>
        <dbReference type="Proteomes" id="UP000784294"/>
    </source>
</evidence>
<proteinExistence type="predicted"/>
<evidence type="ECO:0000313" key="2">
    <source>
        <dbReference type="EMBL" id="VEL12599.1"/>
    </source>
</evidence>
<organism evidence="2 3">
    <name type="scientific">Protopolystoma xenopodis</name>
    <dbReference type="NCBI Taxonomy" id="117903"/>
    <lineage>
        <taxon>Eukaryota</taxon>
        <taxon>Metazoa</taxon>
        <taxon>Spiralia</taxon>
        <taxon>Lophotrochozoa</taxon>
        <taxon>Platyhelminthes</taxon>
        <taxon>Monogenea</taxon>
        <taxon>Polyopisthocotylea</taxon>
        <taxon>Polystomatidea</taxon>
        <taxon>Polystomatidae</taxon>
        <taxon>Protopolystoma</taxon>
    </lineage>
</organism>
<feature type="region of interest" description="Disordered" evidence="1">
    <location>
        <begin position="238"/>
        <end position="259"/>
    </location>
</feature>
<dbReference type="AlphaFoldDB" id="A0A448WIL7"/>
<feature type="region of interest" description="Disordered" evidence="1">
    <location>
        <begin position="138"/>
        <end position="192"/>
    </location>
</feature>
<keyword evidence="3" id="KW-1185">Reference proteome</keyword>
<sequence>MEVDGDSKLDPELNKQHRTMKSASKIPKIRIRKQRARAKKWSSDCSYSSLSDTPYVSDVEIFSVDPCLRQSEAKPPRDYASITTGPLASRNCIASVRLADTASSPHSAGTGSGHFASMAAAFTARTIYRLSQRVARLSASDQTSTNPLRTEEHDAEYTEHAGGGACGRPLVRRFDHSSGHLRPQNGSGLRLNNDIHLDDEDEEEEARAGGVAFCVSEATQSSQERMKRRCGGLDIGLGSHTISSQQISPAFDSKSVRQT</sequence>
<dbReference type="EMBL" id="CAAALY010015245">
    <property type="protein sequence ID" value="VEL12599.1"/>
    <property type="molecule type" value="Genomic_DNA"/>
</dbReference>
<gene>
    <name evidence="2" type="ORF">PXEA_LOCUS6039</name>
</gene>
<evidence type="ECO:0000256" key="1">
    <source>
        <dbReference type="SAM" id="MobiDB-lite"/>
    </source>
</evidence>
<reference evidence="2" key="1">
    <citation type="submission" date="2018-11" db="EMBL/GenBank/DDBJ databases">
        <authorList>
            <consortium name="Pathogen Informatics"/>
        </authorList>
    </citation>
    <scope>NUCLEOTIDE SEQUENCE</scope>
</reference>
<accession>A0A448WIL7</accession>
<name>A0A448WIL7_9PLAT</name>
<dbReference type="Proteomes" id="UP000784294">
    <property type="component" value="Unassembled WGS sequence"/>
</dbReference>
<feature type="region of interest" description="Disordered" evidence="1">
    <location>
        <begin position="1"/>
        <end position="26"/>
    </location>
</feature>
<feature type="compositionally biased region" description="Basic and acidic residues" evidence="1">
    <location>
        <begin position="149"/>
        <end position="159"/>
    </location>
</feature>
<feature type="compositionally biased region" description="Polar residues" evidence="1">
    <location>
        <begin position="139"/>
        <end position="148"/>
    </location>
</feature>